<reference evidence="1" key="1">
    <citation type="submission" date="2023-10" db="EMBL/GenBank/DDBJ databases">
        <title>Chromosome-level genome of the transformable northern wattle, Acacia crassicarpa.</title>
        <authorList>
            <person name="Massaro I."/>
            <person name="Sinha N.R."/>
            <person name="Poethig S."/>
            <person name="Leichty A.R."/>
        </authorList>
    </citation>
    <scope>NUCLEOTIDE SEQUENCE</scope>
    <source>
        <strain evidence="1">Acra3RX</strain>
        <tissue evidence="1">Leaf</tissue>
    </source>
</reference>
<name>A0AAE1J0F5_9FABA</name>
<dbReference type="Gene3D" id="3.60.10.10">
    <property type="entry name" value="Endonuclease/exonuclease/phosphatase"/>
    <property type="match status" value="1"/>
</dbReference>
<accession>A0AAE1J0F5</accession>
<keyword evidence="2" id="KW-1185">Reference proteome</keyword>
<protein>
    <recommendedName>
        <fullName evidence="3">Endonuclease/exonuclease/phosphatase domain-containing protein</fullName>
    </recommendedName>
</protein>
<dbReference type="PANTHER" id="PTHR33710:SF77">
    <property type="entry name" value="DNASE I-LIKE SUPERFAMILY PROTEIN"/>
    <property type="match status" value="1"/>
</dbReference>
<dbReference type="GO" id="GO:0003824">
    <property type="term" value="F:catalytic activity"/>
    <property type="evidence" value="ECO:0007669"/>
    <property type="project" value="InterPro"/>
</dbReference>
<comment type="caution">
    <text evidence="1">The sequence shown here is derived from an EMBL/GenBank/DDBJ whole genome shotgun (WGS) entry which is preliminary data.</text>
</comment>
<proteinExistence type="predicted"/>
<evidence type="ECO:0008006" key="3">
    <source>
        <dbReference type="Google" id="ProtNLM"/>
    </source>
</evidence>
<evidence type="ECO:0000313" key="2">
    <source>
        <dbReference type="Proteomes" id="UP001293593"/>
    </source>
</evidence>
<gene>
    <name evidence="1" type="ORF">QN277_004437</name>
</gene>
<dbReference type="SUPFAM" id="SSF56219">
    <property type="entry name" value="DNase I-like"/>
    <property type="match status" value="1"/>
</dbReference>
<dbReference type="AlphaFoldDB" id="A0AAE1J0F5"/>
<dbReference type="PANTHER" id="PTHR33710">
    <property type="entry name" value="BNAC02G09200D PROTEIN"/>
    <property type="match status" value="1"/>
</dbReference>
<organism evidence="1 2">
    <name type="scientific">Acacia crassicarpa</name>
    <name type="common">northern wattle</name>
    <dbReference type="NCBI Taxonomy" id="499986"/>
    <lineage>
        <taxon>Eukaryota</taxon>
        <taxon>Viridiplantae</taxon>
        <taxon>Streptophyta</taxon>
        <taxon>Embryophyta</taxon>
        <taxon>Tracheophyta</taxon>
        <taxon>Spermatophyta</taxon>
        <taxon>Magnoliopsida</taxon>
        <taxon>eudicotyledons</taxon>
        <taxon>Gunneridae</taxon>
        <taxon>Pentapetalae</taxon>
        <taxon>rosids</taxon>
        <taxon>fabids</taxon>
        <taxon>Fabales</taxon>
        <taxon>Fabaceae</taxon>
        <taxon>Caesalpinioideae</taxon>
        <taxon>mimosoid clade</taxon>
        <taxon>Acacieae</taxon>
        <taxon>Acacia</taxon>
    </lineage>
</organism>
<dbReference type="EMBL" id="JAWXYG010000010">
    <property type="protein sequence ID" value="KAK4261441.1"/>
    <property type="molecule type" value="Genomic_DNA"/>
</dbReference>
<evidence type="ECO:0000313" key="1">
    <source>
        <dbReference type="EMBL" id="KAK4261441.1"/>
    </source>
</evidence>
<sequence>MDYISYWNTRGACGKGLLRNLKLLCNGPKPSILVLAETRSDNCKRFDTLKSLGYDTIRVMPSSGRSGGLVVAWSSLRVSVDVLEEDRQFFHLRCQFPQVPIFLLTVLYVIPHSDCRSLLWENLHRLSRGVQYSWSVIGDFNDISSASERIGGKSANFRRMQWFNDRIHDCGLIDLGSVGPKMTWKGPRISGCSRLYERLDRALANSAFLNQFTDAFVKVLPRTDFSDHNPLLLFVNNRQDLRRTTKPFRFEAMWMGHDSFSDFLRGNWSGPDNLHYNLEQFRSQITDWNRDVFGLVEKKKSDLLSRLNGIQRSSS</sequence>
<dbReference type="Proteomes" id="UP001293593">
    <property type="component" value="Unassembled WGS sequence"/>
</dbReference>
<dbReference type="InterPro" id="IPR036691">
    <property type="entry name" value="Endo/exonu/phosph_ase_sf"/>
</dbReference>